<dbReference type="EMBL" id="JARAKF010000003">
    <property type="protein sequence ID" value="MDU9001463.1"/>
    <property type="molecule type" value="Genomic_DNA"/>
</dbReference>
<keyword evidence="2" id="KW-0614">Plasmid</keyword>
<geneLocation type="plasmid" evidence="2">
    <name>unnamed1</name>
</geneLocation>
<dbReference type="Proteomes" id="UP001257627">
    <property type="component" value="Unassembled WGS sequence"/>
</dbReference>
<sequence>MNGGVTRYRTRSRARTRMPEQPRPLFQSADMDRQPKILTQVARLVDAGIMVSTATKDLGPVNAANLREAHSIMESGTAIGKITLTGF</sequence>
<protein>
    <submittedName>
        <fullName evidence="2">Zinc-binding dehydrogenase</fullName>
    </submittedName>
</protein>
<proteinExistence type="predicted"/>
<organism evidence="2 3">
    <name type="scientific">Streptomyces mirabilis</name>
    <dbReference type="NCBI Taxonomy" id="68239"/>
    <lineage>
        <taxon>Bacteria</taxon>
        <taxon>Bacillati</taxon>
        <taxon>Actinomycetota</taxon>
        <taxon>Actinomycetes</taxon>
        <taxon>Kitasatosporales</taxon>
        <taxon>Streptomycetaceae</taxon>
        <taxon>Streptomyces</taxon>
    </lineage>
</organism>
<name>A0ABU3V5L0_9ACTN</name>
<evidence type="ECO:0000313" key="2">
    <source>
        <dbReference type="EMBL" id="MDU9001463.1"/>
    </source>
</evidence>
<evidence type="ECO:0000313" key="3">
    <source>
        <dbReference type="Proteomes" id="UP001257627"/>
    </source>
</evidence>
<evidence type="ECO:0000256" key="1">
    <source>
        <dbReference type="SAM" id="MobiDB-lite"/>
    </source>
</evidence>
<accession>A0ABU3V5L0</accession>
<keyword evidence="3" id="KW-1185">Reference proteome</keyword>
<comment type="caution">
    <text evidence="2">The sequence shown here is derived from an EMBL/GenBank/DDBJ whole genome shotgun (WGS) entry which is preliminary data.</text>
</comment>
<reference evidence="2 3" key="1">
    <citation type="submission" date="2023-02" db="EMBL/GenBank/DDBJ databases">
        <authorList>
            <person name="Maleckis M."/>
        </authorList>
    </citation>
    <scope>NUCLEOTIDE SEQUENCE [LARGE SCALE GENOMIC DNA]</scope>
    <source>
        <strain evidence="2 3">P8-A2</strain>
        <plasmid evidence="2">unnamed1</plasmid>
    </source>
</reference>
<gene>
    <name evidence="2" type="ORF">PU648_56440</name>
</gene>
<dbReference type="Gene3D" id="3.90.180.10">
    <property type="entry name" value="Medium-chain alcohol dehydrogenases, catalytic domain"/>
    <property type="match status" value="1"/>
</dbReference>
<feature type="region of interest" description="Disordered" evidence="1">
    <location>
        <begin position="1"/>
        <end position="32"/>
    </location>
</feature>